<dbReference type="InterPro" id="IPR032567">
    <property type="entry name" value="RTL1-rel"/>
</dbReference>
<dbReference type="InterPro" id="IPR021109">
    <property type="entry name" value="Peptidase_aspartic_dom_sf"/>
</dbReference>
<organism evidence="4 5">
    <name type="scientific">Rhodamnia argentea</name>
    <dbReference type="NCBI Taxonomy" id="178133"/>
    <lineage>
        <taxon>Eukaryota</taxon>
        <taxon>Viridiplantae</taxon>
        <taxon>Streptophyta</taxon>
        <taxon>Embryophyta</taxon>
        <taxon>Tracheophyta</taxon>
        <taxon>Spermatophyta</taxon>
        <taxon>Magnoliopsida</taxon>
        <taxon>eudicotyledons</taxon>
        <taxon>Gunneridae</taxon>
        <taxon>Pentapetalae</taxon>
        <taxon>rosids</taxon>
        <taxon>malvids</taxon>
        <taxon>Myrtales</taxon>
        <taxon>Myrtaceae</taxon>
        <taxon>Myrtoideae</taxon>
        <taxon>Myrteae</taxon>
        <taxon>Australasian group</taxon>
        <taxon>Rhodamnia</taxon>
    </lineage>
</organism>
<accession>A0A8B8MP29</accession>
<gene>
    <name evidence="5" type="primary">LOC115726558</name>
</gene>
<dbReference type="GO" id="GO:0003676">
    <property type="term" value="F:nucleic acid binding"/>
    <property type="evidence" value="ECO:0007669"/>
    <property type="project" value="InterPro"/>
</dbReference>
<dbReference type="Gene3D" id="2.40.70.10">
    <property type="entry name" value="Acid Proteases"/>
    <property type="match status" value="1"/>
</dbReference>
<dbReference type="KEGG" id="rarg:115726558"/>
<keyword evidence="1" id="KW-0863">Zinc-finger</keyword>
<feature type="domain" description="CCHC-type" evidence="3">
    <location>
        <begin position="192"/>
        <end position="207"/>
    </location>
</feature>
<evidence type="ECO:0000313" key="5">
    <source>
        <dbReference type="RefSeq" id="XP_030512340.2"/>
    </source>
</evidence>
<name>A0A8B8MP29_9MYRT</name>
<dbReference type="RefSeq" id="XP_030512340.2">
    <property type="nucleotide sequence ID" value="XM_030656480.2"/>
</dbReference>
<protein>
    <submittedName>
        <fullName evidence="5">Uncharacterized protein LOC115726558</fullName>
    </submittedName>
</protein>
<dbReference type="InterPro" id="IPR036875">
    <property type="entry name" value="Znf_CCHC_sf"/>
</dbReference>
<dbReference type="SUPFAM" id="SSF50630">
    <property type="entry name" value="Acid proteases"/>
    <property type="match status" value="1"/>
</dbReference>
<dbReference type="Gene3D" id="4.10.60.10">
    <property type="entry name" value="Zinc finger, CCHC-type"/>
    <property type="match status" value="1"/>
</dbReference>
<keyword evidence="1" id="KW-0862">Zinc</keyword>
<feature type="compositionally biased region" description="Basic and acidic residues" evidence="2">
    <location>
        <begin position="206"/>
        <end position="217"/>
    </location>
</feature>
<dbReference type="Proteomes" id="UP000827889">
    <property type="component" value="Chromosome 3"/>
</dbReference>
<dbReference type="SMART" id="SM00343">
    <property type="entry name" value="ZnF_C2HC"/>
    <property type="match status" value="1"/>
</dbReference>
<dbReference type="GeneID" id="115726558"/>
<dbReference type="GO" id="GO:0008270">
    <property type="term" value="F:zinc ion binding"/>
    <property type="evidence" value="ECO:0007669"/>
    <property type="project" value="UniProtKB-KW"/>
</dbReference>
<proteinExistence type="predicted"/>
<dbReference type="Pfam" id="PF08284">
    <property type="entry name" value="RVP_2"/>
    <property type="match status" value="1"/>
</dbReference>
<keyword evidence="4" id="KW-1185">Reference proteome</keyword>
<dbReference type="CDD" id="cd00303">
    <property type="entry name" value="retropepsin_like"/>
    <property type="match status" value="1"/>
</dbReference>
<feature type="region of interest" description="Disordered" evidence="2">
    <location>
        <begin position="142"/>
        <end position="161"/>
    </location>
</feature>
<dbReference type="InterPro" id="IPR001878">
    <property type="entry name" value="Znf_CCHC"/>
</dbReference>
<keyword evidence="1" id="KW-0479">Metal-binding</keyword>
<dbReference type="PANTHER" id="PTHR15503:SF45">
    <property type="entry name" value="RNA-DIRECTED DNA POLYMERASE HOMOLOG"/>
    <property type="match status" value="1"/>
</dbReference>
<evidence type="ECO:0000259" key="3">
    <source>
        <dbReference type="PROSITE" id="PS50158"/>
    </source>
</evidence>
<reference evidence="5" key="1">
    <citation type="submission" date="2025-08" db="UniProtKB">
        <authorList>
            <consortium name="RefSeq"/>
        </authorList>
    </citation>
    <scope>IDENTIFICATION</scope>
    <source>
        <tissue evidence="5">Leaf</tissue>
    </source>
</reference>
<dbReference type="InterPro" id="IPR005162">
    <property type="entry name" value="Retrotrans_gag_dom"/>
</dbReference>
<evidence type="ECO:0000313" key="4">
    <source>
        <dbReference type="Proteomes" id="UP000827889"/>
    </source>
</evidence>
<dbReference type="PANTHER" id="PTHR15503">
    <property type="entry name" value="LDOC1 RELATED"/>
    <property type="match status" value="1"/>
</dbReference>
<dbReference type="Pfam" id="PF00098">
    <property type="entry name" value="zf-CCHC"/>
    <property type="match status" value="1"/>
</dbReference>
<dbReference type="SUPFAM" id="SSF57756">
    <property type="entry name" value="Retrovirus zinc finger-like domains"/>
    <property type="match status" value="1"/>
</dbReference>
<sequence length="416" mass="47378">MQGNANTWWDASKGQIFLEGTALSWDAFVRVFNAKYFSDCAGEQKLIEFMNLRQNQMTVDQYEARFAELSRYAQRMVEDPEDKARRFRDGLKSEIKDVLVPFNLKNYNELYERAQLVERNLNERAAASGLRFMRSNRRDIRQGKRPMSSGKTHIPPNRAGAINKPMYRRYEECRMCRQRHRPGPCPMRIGACFGCGQIGHQVRDCPQRQENRPREEQLGGYTPRNVQNRPTMQGRVFAVTRDEAKDLPTVTGTILLHDQVAHALFDPSATHSFVAEQFVKLIGLSPKPLGTMFRISTPLKDSVVAAVGCPGCKLVVGSYEDKIDLIVLKMYDFDLIVGMDWLTKQRATIDCYHKVIQFSPLDKASFKFMDNRGETSIGVISSLEATRLLESGCQGYLASIVDVTFEEPKLEDIPVV</sequence>
<dbReference type="Pfam" id="PF03732">
    <property type="entry name" value="Retrotrans_gag"/>
    <property type="match status" value="1"/>
</dbReference>
<dbReference type="PROSITE" id="PS50158">
    <property type="entry name" value="ZF_CCHC"/>
    <property type="match status" value="1"/>
</dbReference>
<feature type="region of interest" description="Disordered" evidence="2">
    <location>
        <begin position="206"/>
        <end position="227"/>
    </location>
</feature>
<dbReference type="AlphaFoldDB" id="A0A8B8MP29"/>
<evidence type="ECO:0000256" key="1">
    <source>
        <dbReference type="PROSITE-ProRule" id="PRU00047"/>
    </source>
</evidence>
<evidence type="ECO:0000256" key="2">
    <source>
        <dbReference type="SAM" id="MobiDB-lite"/>
    </source>
</evidence>